<dbReference type="PROSITE" id="PS51354">
    <property type="entry name" value="GLUTAREDOXIN_2"/>
    <property type="match status" value="1"/>
</dbReference>
<keyword evidence="5" id="KW-0963">Cytoplasm</keyword>
<keyword evidence="4 5" id="KW-0249">Electron transport</keyword>
<evidence type="ECO:0000256" key="4">
    <source>
        <dbReference type="ARBA" id="ARBA00022982"/>
    </source>
</evidence>
<dbReference type="OrthoDB" id="9814618at2"/>
<evidence type="ECO:0000256" key="1">
    <source>
        <dbReference type="ARBA" id="ARBA00002549"/>
    </source>
</evidence>
<dbReference type="SUPFAM" id="SSF52833">
    <property type="entry name" value="Thioredoxin-like"/>
    <property type="match status" value="1"/>
</dbReference>
<dbReference type="GO" id="GO:0005737">
    <property type="term" value="C:cytoplasm"/>
    <property type="evidence" value="ECO:0007669"/>
    <property type="project" value="TreeGrafter"/>
</dbReference>
<protein>
    <recommendedName>
        <fullName evidence="5">Glutaredoxin</fullName>
    </recommendedName>
</protein>
<comment type="caution">
    <text evidence="7">The sequence shown here is derived from an EMBL/GenBank/DDBJ whole genome shotgun (WGS) entry which is preliminary data.</text>
</comment>
<organism evidence="7 8">
    <name type="scientific">Sphingobium lactosutens DS20</name>
    <dbReference type="NCBI Taxonomy" id="1331060"/>
    <lineage>
        <taxon>Bacteria</taxon>
        <taxon>Pseudomonadati</taxon>
        <taxon>Pseudomonadota</taxon>
        <taxon>Alphaproteobacteria</taxon>
        <taxon>Sphingomonadales</taxon>
        <taxon>Sphingomonadaceae</taxon>
        <taxon>Sphingobium</taxon>
    </lineage>
</organism>
<sequence length="85" mass="9161">MAKVEIYTKAWCGYCARAKALLGDKGVAFEEYDISMGGPKRDEMLERAPGQTTVPQIFIDGQHIGGSDDLAALNRAGKLDAMLGQ</sequence>
<dbReference type="GO" id="GO:0045454">
    <property type="term" value="P:cell redox homeostasis"/>
    <property type="evidence" value="ECO:0007669"/>
    <property type="project" value="InterPro"/>
</dbReference>
<dbReference type="Gene3D" id="3.40.30.10">
    <property type="entry name" value="Glutaredoxin"/>
    <property type="match status" value="1"/>
</dbReference>
<comment type="similarity">
    <text evidence="2 5">Belongs to the glutaredoxin family.</text>
</comment>
<evidence type="ECO:0000256" key="3">
    <source>
        <dbReference type="ARBA" id="ARBA00022448"/>
    </source>
</evidence>
<dbReference type="InterPro" id="IPR036249">
    <property type="entry name" value="Thioredoxin-like_sf"/>
</dbReference>
<gene>
    <name evidence="7" type="ORF">RLDS_07360</name>
</gene>
<dbReference type="Proteomes" id="UP000015531">
    <property type="component" value="Unassembled WGS sequence"/>
</dbReference>
<evidence type="ECO:0000259" key="6">
    <source>
        <dbReference type="Pfam" id="PF00462"/>
    </source>
</evidence>
<evidence type="ECO:0000256" key="2">
    <source>
        <dbReference type="ARBA" id="ARBA00007787"/>
    </source>
</evidence>
<dbReference type="PANTHER" id="PTHR45694:SF18">
    <property type="entry name" value="GLUTAREDOXIN-1-RELATED"/>
    <property type="match status" value="1"/>
</dbReference>
<dbReference type="EMBL" id="ATDP01000075">
    <property type="protein sequence ID" value="EQB16626.1"/>
    <property type="molecule type" value="Genomic_DNA"/>
</dbReference>
<dbReference type="eggNOG" id="COG0695">
    <property type="taxonomic scope" value="Bacteria"/>
</dbReference>
<comment type="function">
    <text evidence="1 5">Has a glutathione-disulfide oxidoreductase activity in the presence of NADPH and glutathione reductase. Reduces low molecular weight disulfides and proteins.</text>
</comment>
<feature type="domain" description="Glutaredoxin" evidence="6">
    <location>
        <begin position="4"/>
        <end position="64"/>
    </location>
</feature>
<dbReference type="GO" id="GO:0015038">
    <property type="term" value="F:glutathione disulfide oxidoreductase activity"/>
    <property type="evidence" value="ECO:0007669"/>
    <property type="project" value="UniProtKB-UniRule"/>
</dbReference>
<dbReference type="PANTHER" id="PTHR45694">
    <property type="entry name" value="GLUTAREDOXIN 2"/>
    <property type="match status" value="1"/>
</dbReference>
<keyword evidence="8" id="KW-1185">Reference proteome</keyword>
<dbReference type="GO" id="GO:0034599">
    <property type="term" value="P:cellular response to oxidative stress"/>
    <property type="evidence" value="ECO:0007669"/>
    <property type="project" value="TreeGrafter"/>
</dbReference>
<dbReference type="PATRIC" id="fig|1331060.3.peg.1388"/>
<evidence type="ECO:0000313" key="7">
    <source>
        <dbReference type="EMBL" id="EQB16626.1"/>
    </source>
</evidence>
<accession>T0HJU7</accession>
<dbReference type="PRINTS" id="PR00160">
    <property type="entry name" value="GLUTAREDOXIN"/>
</dbReference>
<reference evidence="7 8" key="1">
    <citation type="journal article" date="2013" name="Genome Announc.">
        <title>Draft Genome Sequence of Sphingobium lactosutens Strain DS20T, Isolated from a Hexachlorocyclohexane Dumpsite.</title>
        <authorList>
            <person name="Kumar R."/>
            <person name="Dwivedi V."/>
            <person name="Negi V."/>
            <person name="Khurana J.P."/>
            <person name="Lal R."/>
        </authorList>
    </citation>
    <scope>NUCLEOTIDE SEQUENCE [LARGE SCALE GENOMIC DNA]</scope>
    <source>
        <strain evidence="7 8">DS20</strain>
    </source>
</reference>
<dbReference type="RefSeq" id="WP_021225290.1">
    <property type="nucleotide sequence ID" value="NZ_ATDP01000075.1"/>
</dbReference>
<dbReference type="NCBIfam" id="TIGR02181">
    <property type="entry name" value="GRX_bact"/>
    <property type="match status" value="1"/>
</dbReference>
<proteinExistence type="inferred from homology"/>
<dbReference type="InterPro" id="IPR014025">
    <property type="entry name" value="Glutaredoxin_subgr"/>
</dbReference>
<dbReference type="InterPro" id="IPR011900">
    <property type="entry name" value="GRX_bact"/>
</dbReference>
<evidence type="ECO:0000313" key="8">
    <source>
        <dbReference type="Proteomes" id="UP000015531"/>
    </source>
</evidence>
<name>T0HJU7_9SPHN</name>
<dbReference type="AlphaFoldDB" id="T0HJU7"/>
<keyword evidence="3 5" id="KW-0813">Transport</keyword>
<dbReference type="Pfam" id="PF00462">
    <property type="entry name" value="Glutaredoxin"/>
    <property type="match status" value="1"/>
</dbReference>
<evidence type="ECO:0000256" key="5">
    <source>
        <dbReference type="RuleBase" id="RU364065"/>
    </source>
</evidence>
<dbReference type="InterPro" id="IPR002109">
    <property type="entry name" value="Glutaredoxin"/>
</dbReference>
<dbReference type="CDD" id="cd03418">
    <property type="entry name" value="GRX_GRXb_1_3_like"/>
    <property type="match status" value="1"/>
</dbReference>
<keyword evidence="5" id="KW-0676">Redox-active center</keyword>